<dbReference type="HAMAP" id="MF_01595">
    <property type="entry name" value="PNPase"/>
    <property type="match status" value="1"/>
</dbReference>
<reference evidence="11 12" key="1">
    <citation type="submission" date="2020-03" db="EMBL/GenBank/DDBJ databases">
        <title>Sphingomonas sp. nov., isolated from fish.</title>
        <authorList>
            <person name="Hyun D.-W."/>
            <person name="Bae J.-W."/>
        </authorList>
    </citation>
    <scope>NUCLEOTIDE SEQUENCE [LARGE SCALE GENOMIC DNA]</scope>
    <source>
        <strain evidence="11 12">HDW15B</strain>
    </source>
</reference>
<comment type="cofactor">
    <cofactor evidence="8">
        <name>Mg(2+)</name>
        <dbReference type="ChEBI" id="CHEBI:18420"/>
    </cofactor>
</comment>
<dbReference type="InterPro" id="IPR012162">
    <property type="entry name" value="PNPase"/>
</dbReference>
<dbReference type="Gene3D" id="3.30.1370.10">
    <property type="entry name" value="K Homology domain, type 1"/>
    <property type="match status" value="1"/>
</dbReference>
<keyword evidence="6 8" id="KW-0460">Magnesium</keyword>
<evidence type="ECO:0000256" key="6">
    <source>
        <dbReference type="ARBA" id="ARBA00022842"/>
    </source>
</evidence>
<keyword evidence="7 8" id="KW-0694">RNA-binding</keyword>
<dbReference type="SMART" id="SM00316">
    <property type="entry name" value="S1"/>
    <property type="match status" value="1"/>
</dbReference>
<dbReference type="SUPFAM" id="SSF54211">
    <property type="entry name" value="Ribosomal protein S5 domain 2-like"/>
    <property type="match status" value="2"/>
</dbReference>
<evidence type="ECO:0000256" key="3">
    <source>
        <dbReference type="ARBA" id="ARBA00022679"/>
    </source>
</evidence>
<dbReference type="FunFam" id="2.40.50.140:FF:000107">
    <property type="entry name" value="Polyribonucleotide nucleotidyltransferase"/>
    <property type="match status" value="1"/>
</dbReference>
<dbReference type="GO" id="GO:0000287">
    <property type="term" value="F:magnesium ion binding"/>
    <property type="evidence" value="ECO:0007669"/>
    <property type="project" value="UniProtKB-UniRule"/>
</dbReference>
<dbReference type="GO" id="GO:0000175">
    <property type="term" value="F:3'-5'-RNA exonuclease activity"/>
    <property type="evidence" value="ECO:0007669"/>
    <property type="project" value="TreeGrafter"/>
</dbReference>
<dbReference type="EMBL" id="CP049869">
    <property type="protein sequence ID" value="QIK78249.1"/>
    <property type="molecule type" value="Genomic_DNA"/>
</dbReference>
<dbReference type="FunFam" id="3.30.230.70:FF:000002">
    <property type="entry name" value="Polyribonucleotide nucleotidyltransferase"/>
    <property type="match status" value="1"/>
</dbReference>
<keyword evidence="4 8" id="KW-0548">Nucleotidyltransferase</keyword>
<evidence type="ECO:0000256" key="4">
    <source>
        <dbReference type="ARBA" id="ARBA00022695"/>
    </source>
</evidence>
<evidence type="ECO:0000256" key="8">
    <source>
        <dbReference type="HAMAP-Rule" id="MF_01595"/>
    </source>
</evidence>
<dbReference type="InterPro" id="IPR004087">
    <property type="entry name" value="KH_dom"/>
</dbReference>
<dbReference type="InterPro" id="IPR015848">
    <property type="entry name" value="PNPase_PH_RNA-bd_bac/org-type"/>
</dbReference>
<keyword evidence="5 8" id="KW-0479">Metal-binding</keyword>
<dbReference type="PROSITE" id="PS50084">
    <property type="entry name" value="KH_TYPE_1"/>
    <property type="match status" value="1"/>
</dbReference>
<dbReference type="CDD" id="cd02393">
    <property type="entry name" value="KH-I_PNPase"/>
    <property type="match status" value="1"/>
</dbReference>
<feature type="compositionally biased region" description="Basic and acidic residues" evidence="9">
    <location>
        <begin position="701"/>
        <end position="772"/>
    </location>
</feature>
<gene>
    <name evidence="8 11" type="primary">pnp</name>
    <name evidence="11" type="ORF">G7077_04355</name>
</gene>
<dbReference type="GO" id="GO:0003723">
    <property type="term" value="F:RNA binding"/>
    <property type="evidence" value="ECO:0007669"/>
    <property type="project" value="UniProtKB-UniRule"/>
</dbReference>
<dbReference type="PROSITE" id="PS50126">
    <property type="entry name" value="S1"/>
    <property type="match status" value="1"/>
</dbReference>
<evidence type="ECO:0000313" key="12">
    <source>
        <dbReference type="Proteomes" id="UP000503222"/>
    </source>
</evidence>
<comment type="similarity">
    <text evidence="1 8">Belongs to the polyribonucleotide nucleotidyltransferase family.</text>
</comment>
<evidence type="ECO:0000256" key="1">
    <source>
        <dbReference type="ARBA" id="ARBA00007404"/>
    </source>
</evidence>
<dbReference type="NCBIfam" id="NF008805">
    <property type="entry name" value="PRK11824.1"/>
    <property type="match status" value="1"/>
</dbReference>
<dbReference type="Gene3D" id="2.40.50.140">
    <property type="entry name" value="Nucleic acid-binding proteins"/>
    <property type="match status" value="1"/>
</dbReference>
<sequence length="793" mass="85650">MFDIKTVEIDLGGKTLKLETGRVARQADGAVLATLGETVVLCAVTAAKSVKPGQDFFPLTVHYQEKFSAAGRIPGGFFKRERGATEKETLTSRLIDRPIRPLFPEGFYNEVLVIAQVLSYDGENEPDIVAMIAASAALTISGVPFMGPIGCARVGFSEEGEYILNPTQQQVADGKLDLVMAGTPNAVMMVESEAKELSEEQMLGAVMFGHEASRKICDAIISLAEKAANDPWELAPAADKTAIKAKIKELIGADVDAAYRMTGKSDRSNALTVARDKVKEAFAESDPQEQLVAAKLVKAVEADIVRGAILKEGRRIDGRDTKTVRPIESMVGFLPRTHGSALFTRGETQAIVTTTLGTKDAEQMIDGLEGLSYQRFMLHYNFPPYSVGEVGRFGAPGRREVGHGKLAWRALHPMLPSNEEFPYTIRVLSDITESNGSSSMATVCGGSLAMMDAGVPLKRPVAGIAMGLILEGQDFAVISDILGDEDHLGDMDFKVAGTSEGVTALQMDIKVAGITEEIMKVALAQAKDGRAHILGKMAEALGEVRGELSAHAPRIETMSIPKDKIREVIGTGGKVIREIVAETGAKVDIDDEGTIKISSSDVNQIEAARKWIQGIVQEPEVGTIYTGKVASIVDFGAFVTFMPGKDGLVHVSEIKNERVENVRDILSEGQEVKVKLLEVDQRGKVRLSMRLVDQETGAELEDTRPPREPREGGDRGPRGDRGDRGGRGGDRHREGRGPRRDGGDRDRGPRRERGEGGADRGDRGPRRERSESGNDDGPAPEFAPAFLTRNDDE</sequence>
<proteinExistence type="inferred from homology"/>
<dbReference type="GO" id="GO:0004654">
    <property type="term" value="F:polyribonucleotide nucleotidyltransferase activity"/>
    <property type="evidence" value="ECO:0007669"/>
    <property type="project" value="UniProtKB-UniRule"/>
</dbReference>
<keyword evidence="2 8" id="KW-0963">Cytoplasm</keyword>
<comment type="subcellular location">
    <subcellularLocation>
        <location evidence="8">Cytoplasm</location>
    </subcellularLocation>
</comment>
<dbReference type="SUPFAM" id="SSF50249">
    <property type="entry name" value="Nucleic acid-binding proteins"/>
    <property type="match status" value="1"/>
</dbReference>
<comment type="function">
    <text evidence="8">Involved in mRNA degradation. Catalyzes the phosphorolysis of single-stranded polyribonucleotides processively in the 3'- to 5'-direction.</text>
</comment>
<organism evidence="11 12">
    <name type="scientific">Sphingomonas piscis</name>
    <dbReference type="NCBI Taxonomy" id="2714943"/>
    <lineage>
        <taxon>Bacteria</taxon>
        <taxon>Pseudomonadati</taxon>
        <taxon>Pseudomonadota</taxon>
        <taxon>Alphaproteobacteria</taxon>
        <taxon>Sphingomonadales</taxon>
        <taxon>Sphingomonadaceae</taxon>
        <taxon>Sphingomonas</taxon>
    </lineage>
</organism>
<evidence type="ECO:0000256" key="9">
    <source>
        <dbReference type="SAM" id="MobiDB-lite"/>
    </source>
</evidence>
<evidence type="ECO:0000259" key="10">
    <source>
        <dbReference type="PROSITE" id="PS50126"/>
    </source>
</evidence>
<dbReference type="SMART" id="SM00322">
    <property type="entry name" value="KH"/>
    <property type="match status" value="1"/>
</dbReference>
<dbReference type="PANTHER" id="PTHR11252">
    <property type="entry name" value="POLYRIBONUCLEOTIDE NUCLEOTIDYLTRANSFERASE"/>
    <property type="match status" value="1"/>
</dbReference>
<dbReference type="Pfam" id="PF01138">
    <property type="entry name" value="RNase_PH"/>
    <property type="match status" value="2"/>
</dbReference>
<evidence type="ECO:0000256" key="2">
    <source>
        <dbReference type="ARBA" id="ARBA00022490"/>
    </source>
</evidence>
<dbReference type="InterPro" id="IPR012340">
    <property type="entry name" value="NA-bd_OB-fold"/>
</dbReference>
<feature type="binding site" evidence="8">
    <location>
        <position position="486"/>
    </location>
    <ligand>
        <name>Mg(2+)</name>
        <dbReference type="ChEBI" id="CHEBI:18420"/>
    </ligand>
</feature>
<dbReference type="KEGG" id="spii:G7077_04355"/>
<dbReference type="Gene3D" id="3.30.230.70">
    <property type="entry name" value="GHMP Kinase, N-terminal domain"/>
    <property type="match status" value="2"/>
</dbReference>
<dbReference type="GO" id="GO:0006402">
    <property type="term" value="P:mRNA catabolic process"/>
    <property type="evidence" value="ECO:0007669"/>
    <property type="project" value="UniProtKB-UniRule"/>
</dbReference>
<dbReference type="InterPro" id="IPR015847">
    <property type="entry name" value="ExoRNase_PH_dom2"/>
</dbReference>
<dbReference type="CDD" id="cd04472">
    <property type="entry name" value="S1_PNPase"/>
    <property type="match status" value="1"/>
</dbReference>
<evidence type="ECO:0000256" key="7">
    <source>
        <dbReference type="ARBA" id="ARBA00022884"/>
    </source>
</evidence>
<dbReference type="InterPro" id="IPR027408">
    <property type="entry name" value="PNPase/RNase_PH_dom_sf"/>
</dbReference>
<evidence type="ECO:0000256" key="5">
    <source>
        <dbReference type="ARBA" id="ARBA00022723"/>
    </source>
</evidence>
<dbReference type="InterPro" id="IPR003029">
    <property type="entry name" value="S1_domain"/>
</dbReference>
<dbReference type="AlphaFoldDB" id="A0A6G7YND3"/>
<evidence type="ECO:0000313" key="11">
    <source>
        <dbReference type="EMBL" id="QIK78249.1"/>
    </source>
</evidence>
<feature type="binding site" evidence="8">
    <location>
        <position position="492"/>
    </location>
    <ligand>
        <name>Mg(2+)</name>
        <dbReference type="ChEBI" id="CHEBI:18420"/>
    </ligand>
</feature>
<dbReference type="SUPFAM" id="SSF46915">
    <property type="entry name" value="Polynucleotide phosphorylase/guanosine pentaphosphate synthase (PNPase/GPSI), domain 3"/>
    <property type="match status" value="1"/>
</dbReference>
<keyword evidence="3 8" id="KW-0808">Transferase</keyword>
<dbReference type="GO" id="GO:0005829">
    <property type="term" value="C:cytosol"/>
    <property type="evidence" value="ECO:0007669"/>
    <property type="project" value="TreeGrafter"/>
</dbReference>
<feature type="domain" description="S1 motif" evidence="10">
    <location>
        <begin position="622"/>
        <end position="690"/>
    </location>
</feature>
<dbReference type="NCBIfam" id="TIGR03591">
    <property type="entry name" value="polynuc_phos"/>
    <property type="match status" value="1"/>
</dbReference>
<dbReference type="InterPro" id="IPR020568">
    <property type="entry name" value="Ribosomal_Su5_D2-typ_SF"/>
</dbReference>
<dbReference type="CDD" id="cd11364">
    <property type="entry name" value="RNase_PH_PNPase_2"/>
    <property type="match status" value="1"/>
</dbReference>
<dbReference type="RefSeq" id="WP_166410642.1">
    <property type="nucleotide sequence ID" value="NZ_CP049869.1"/>
</dbReference>
<name>A0A6G7YND3_9SPHN</name>
<dbReference type="CDD" id="cd11363">
    <property type="entry name" value="RNase_PH_PNPase_1"/>
    <property type="match status" value="1"/>
</dbReference>
<keyword evidence="12" id="KW-1185">Reference proteome</keyword>
<dbReference type="Pfam" id="PF00575">
    <property type="entry name" value="S1"/>
    <property type="match status" value="1"/>
</dbReference>
<feature type="region of interest" description="Disordered" evidence="9">
    <location>
        <begin position="693"/>
        <end position="793"/>
    </location>
</feature>
<protein>
    <recommendedName>
        <fullName evidence="8">Polyribonucleotide nucleotidyltransferase</fullName>
        <ecNumber evidence="8">2.7.7.8</ecNumber>
    </recommendedName>
    <alternativeName>
        <fullName evidence="8">Polynucleotide phosphorylase</fullName>
        <shortName evidence="8">PNPase</shortName>
    </alternativeName>
</protein>
<dbReference type="SUPFAM" id="SSF55666">
    <property type="entry name" value="Ribonuclease PH domain 2-like"/>
    <property type="match status" value="2"/>
</dbReference>
<dbReference type="InterPro" id="IPR036345">
    <property type="entry name" value="ExoRNase_PH_dom2_sf"/>
</dbReference>
<dbReference type="GO" id="GO:0006396">
    <property type="term" value="P:RNA processing"/>
    <property type="evidence" value="ECO:0007669"/>
    <property type="project" value="InterPro"/>
</dbReference>
<dbReference type="PANTHER" id="PTHR11252:SF0">
    <property type="entry name" value="POLYRIBONUCLEOTIDE NUCLEOTIDYLTRANSFERASE 1, MITOCHONDRIAL"/>
    <property type="match status" value="1"/>
</dbReference>
<dbReference type="Pfam" id="PF00013">
    <property type="entry name" value="KH_1"/>
    <property type="match status" value="1"/>
</dbReference>
<dbReference type="Proteomes" id="UP000503222">
    <property type="component" value="Chromosome"/>
</dbReference>
<dbReference type="Pfam" id="PF03726">
    <property type="entry name" value="PNPase"/>
    <property type="match status" value="1"/>
</dbReference>
<dbReference type="PIRSF" id="PIRSF005499">
    <property type="entry name" value="PNPase"/>
    <property type="match status" value="1"/>
</dbReference>
<accession>A0A6G7YND3</accession>
<dbReference type="InterPro" id="IPR036456">
    <property type="entry name" value="PNPase_PH_RNA-bd_sf"/>
</dbReference>
<dbReference type="InterPro" id="IPR001247">
    <property type="entry name" value="ExoRNase_PH_dom1"/>
</dbReference>
<dbReference type="FunFam" id="3.30.230.70:FF:000001">
    <property type="entry name" value="Polyribonucleotide nucleotidyltransferase"/>
    <property type="match status" value="1"/>
</dbReference>
<dbReference type="FunFam" id="3.30.1370.10:FF:000001">
    <property type="entry name" value="Polyribonucleotide nucleotidyltransferase"/>
    <property type="match status" value="1"/>
</dbReference>
<dbReference type="InterPro" id="IPR004088">
    <property type="entry name" value="KH_dom_type_1"/>
</dbReference>
<dbReference type="Pfam" id="PF03725">
    <property type="entry name" value="RNase_PH_C"/>
    <property type="match status" value="2"/>
</dbReference>
<dbReference type="SUPFAM" id="SSF54791">
    <property type="entry name" value="Eukaryotic type KH-domain (KH-domain type I)"/>
    <property type="match status" value="1"/>
</dbReference>
<dbReference type="InterPro" id="IPR036612">
    <property type="entry name" value="KH_dom_type_1_sf"/>
</dbReference>
<dbReference type="EC" id="2.7.7.8" evidence="8"/>
<comment type="catalytic activity">
    <reaction evidence="8">
        <text>RNA(n+1) + phosphate = RNA(n) + a ribonucleoside 5'-diphosphate</text>
        <dbReference type="Rhea" id="RHEA:22096"/>
        <dbReference type="Rhea" id="RHEA-COMP:14527"/>
        <dbReference type="Rhea" id="RHEA-COMP:17342"/>
        <dbReference type="ChEBI" id="CHEBI:43474"/>
        <dbReference type="ChEBI" id="CHEBI:57930"/>
        <dbReference type="ChEBI" id="CHEBI:140395"/>
        <dbReference type="EC" id="2.7.7.8"/>
    </reaction>
</comment>